<accession>A0A5C5UU90</accession>
<sequence length="256" mass="27735">MVSFLLVSPRHGADIAAAEYQDFLAATGLRPEELTQRMLDSEHATIGSLAGFDGVFVGGSPFNVSTPHYSAEQRHVHAQLATLFDAPTPTFFVCFGAAFLADLRGGRVGHSYAEESGASIVTVTDAGRLDPVTRNLPAEFTVLTGHTENVEELGAGATLLASGPSCPIQLFRANETTWASQFHADMDAAAMETRMRFYFDYGYFEPAQFDKIVASLQNVNTQYAAQILRNFVEYCAPTISMDQQRSAIHACPIPAS</sequence>
<dbReference type="InterPro" id="IPR017926">
    <property type="entry name" value="GATASE"/>
</dbReference>
<dbReference type="RefSeq" id="WP_146323196.1">
    <property type="nucleotide sequence ID" value="NZ_BAABLR010000076.1"/>
</dbReference>
<reference evidence="2 3" key="1">
    <citation type="submission" date="2019-08" db="EMBL/GenBank/DDBJ databases">
        <authorList>
            <person name="Lei W."/>
        </authorList>
    </citation>
    <scope>NUCLEOTIDE SEQUENCE [LARGE SCALE GENOMIC DNA]</scope>
    <source>
        <strain evidence="2 3">CCUG 58627</strain>
    </source>
</reference>
<name>A0A5C5UU90_9CORY</name>
<dbReference type="InterPro" id="IPR029062">
    <property type="entry name" value="Class_I_gatase-like"/>
</dbReference>
<dbReference type="EMBL" id="VOHM01000001">
    <property type="protein sequence ID" value="TWT29080.1"/>
    <property type="molecule type" value="Genomic_DNA"/>
</dbReference>
<dbReference type="SUPFAM" id="SSF52317">
    <property type="entry name" value="Class I glutamine amidotransferase-like"/>
    <property type="match status" value="1"/>
</dbReference>
<keyword evidence="2" id="KW-0808">Transferase</keyword>
<dbReference type="GO" id="GO:0016740">
    <property type="term" value="F:transferase activity"/>
    <property type="evidence" value="ECO:0007669"/>
    <property type="project" value="UniProtKB-KW"/>
</dbReference>
<dbReference type="InterPro" id="IPR044992">
    <property type="entry name" value="ChyE-like"/>
</dbReference>
<dbReference type="PANTHER" id="PTHR42695:SF5">
    <property type="entry name" value="GLUTAMINE AMIDOTRANSFERASE YLR126C-RELATED"/>
    <property type="match status" value="1"/>
</dbReference>
<evidence type="ECO:0000313" key="3">
    <source>
        <dbReference type="Proteomes" id="UP000320791"/>
    </source>
</evidence>
<keyword evidence="3" id="KW-1185">Reference proteome</keyword>
<keyword evidence="2" id="KW-0315">Glutamine amidotransferase</keyword>
<dbReference type="Proteomes" id="UP000320791">
    <property type="component" value="Unassembled WGS sequence"/>
</dbReference>
<dbReference type="GO" id="GO:0005829">
    <property type="term" value="C:cytosol"/>
    <property type="evidence" value="ECO:0007669"/>
    <property type="project" value="TreeGrafter"/>
</dbReference>
<dbReference type="OrthoDB" id="5196541at2"/>
<gene>
    <name evidence="2" type="ORF">FRX94_00730</name>
</gene>
<dbReference type="CDD" id="cd01741">
    <property type="entry name" value="GATase1_1"/>
    <property type="match status" value="1"/>
</dbReference>
<protein>
    <submittedName>
        <fullName evidence="2">Glutamine amidotransferase</fullName>
    </submittedName>
</protein>
<proteinExistence type="predicted"/>
<dbReference type="AlphaFoldDB" id="A0A5C5UU90"/>
<evidence type="ECO:0000313" key="2">
    <source>
        <dbReference type="EMBL" id="TWT29080.1"/>
    </source>
</evidence>
<feature type="domain" description="Glutamine amidotransferase" evidence="1">
    <location>
        <begin position="42"/>
        <end position="195"/>
    </location>
</feature>
<dbReference type="Gene3D" id="3.40.50.880">
    <property type="match status" value="1"/>
</dbReference>
<organism evidence="2 3">
    <name type="scientific">Corynebacterium canis</name>
    <dbReference type="NCBI Taxonomy" id="679663"/>
    <lineage>
        <taxon>Bacteria</taxon>
        <taxon>Bacillati</taxon>
        <taxon>Actinomycetota</taxon>
        <taxon>Actinomycetes</taxon>
        <taxon>Mycobacteriales</taxon>
        <taxon>Corynebacteriaceae</taxon>
        <taxon>Corynebacterium</taxon>
    </lineage>
</organism>
<dbReference type="NCBIfam" id="NF005743">
    <property type="entry name" value="PRK07567.1"/>
    <property type="match status" value="1"/>
</dbReference>
<dbReference type="PANTHER" id="PTHR42695">
    <property type="entry name" value="GLUTAMINE AMIDOTRANSFERASE YLR126C-RELATED"/>
    <property type="match status" value="1"/>
</dbReference>
<dbReference type="Pfam" id="PF00117">
    <property type="entry name" value="GATase"/>
    <property type="match status" value="1"/>
</dbReference>
<evidence type="ECO:0000259" key="1">
    <source>
        <dbReference type="Pfam" id="PF00117"/>
    </source>
</evidence>
<comment type="caution">
    <text evidence="2">The sequence shown here is derived from an EMBL/GenBank/DDBJ whole genome shotgun (WGS) entry which is preliminary data.</text>
</comment>